<name>A0A7S4ZS35_RHIRH</name>
<evidence type="ECO:0000259" key="3">
    <source>
        <dbReference type="Pfam" id="PF20469"/>
    </source>
</evidence>
<accession>A0A7S4ZS35</accession>
<dbReference type="InterPro" id="IPR027417">
    <property type="entry name" value="P-loop_NTPase"/>
</dbReference>
<dbReference type="Gene3D" id="3.40.50.300">
    <property type="entry name" value="P-loop containing nucleotide triphosphate hydrolases"/>
    <property type="match status" value="1"/>
</dbReference>
<feature type="region of interest" description="Disordered" evidence="1">
    <location>
        <begin position="569"/>
        <end position="591"/>
    </location>
</feature>
<dbReference type="Pfam" id="PF13175">
    <property type="entry name" value="AAA_15"/>
    <property type="match status" value="1"/>
</dbReference>
<dbReference type="AlphaFoldDB" id="A0A7S4ZS35"/>
<geneLocation type="plasmid" evidence="4">
    <name>pColt5.8b</name>
</geneLocation>
<dbReference type="InterPro" id="IPR051396">
    <property type="entry name" value="Bact_Antivir_Def_Nuclease"/>
</dbReference>
<dbReference type="RefSeq" id="WP_200994580.1">
    <property type="nucleotide sequence ID" value="NZ_MK318972.1"/>
</dbReference>
<feature type="domain" description="OLD protein-like TOPRIM" evidence="3">
    <location>
        <begin position="475"/>
        <end position="539"/>
    </location>
</feature>
<keyword evidence="4" id="KW-0614">Plasmid</keyword>
<sequence>MHLHAYRLRNYRRFKNAKVELGKEISIFVGSNNSGKTSATHAVHTFVSSAKDRLNLYDFSAWCWAEFDSVGETDLGAGDPAEISLPSIDIDLWLDVEATDLYLVLPLLPSTSWEGTKVGIRISFIAKASAEVVRNYRTAKAKSAELTKDLQENSNYEPWPRSLTDYLQKELKNEFEFRYYVLDRSQFDADLHEIGGYTPTQLETEPGGAAVLKSLIQIDNLSAQRHLADPSTETGGAGRSEDLSKRLSRFYKRNLDQRQDDHGALRALSDSERALNIHLDEVFRPTLDRLSKLGYPGINNPELKIMSALDPAHVMSQDARVHYVLGDGADAATLPDSYNGLGFKNLIYMVVEILDAEARWANFGENRPPLHLIFVEEPEAHLHAQLQQVFIRNVLDLLKIADDDDSIFSTQLVVTTHSPHILYERGFKPIRYFRKEKSGTEQVTEVLSLSRFYDLQPTDRDFLERYLKLTHCDLFFADAAILVEGNVERLLLPLMIEKVAKSLRSSCLTILEVGGAFGHRFKTLIEFLGLTTLIITDIDSVGPTVLVPDGGNAAAPEDEDDLEEFEVPLSPDDGAAEAPVPAEAAAEENPKFKKKKGKACLPTVADAVTSNQTLISWLPALQTIAELQDAEDAAKTADLDDGAKVRVVYQTKRPVTWNGHTGDLYGRTLEEDFGLENPAWSQAAVRKDIALIVRVPAPDPAALAAGLHKKVSSKSFDKTKFALGVMTEDVSSWDVPAYIQDGLVWLKDQIAVEADEPLPGPIANGVVEVEAA</sequence>
<reference evidence="4" key="1">
    <citation type="submission" date="2018-12" db="EMBL/GenBank/DDBJ databases">
        <title>Three Rhizobium rhizogenes strains isolated from the same crown gall tumor carry diverse plasmids.</title>
        <authorList>
            <person name="Pulawska J."/>
            <person name="Kuzmanovic N."/>
        </authorList>
    </citation>
    <scope>NUCLEOTIDE SEQUENCE</scope>
    <source>
        <strain evidence="4">Colt5.8</strain>
        <plasmid evidence="4">pColt5.8b</plasmid>
    </source>
</reference>
<evidence type="ECO:0000259" key="2">
    <source>
        <dbReference type="Pfam" id="PF13175"/>
    </source>
</evidence>
<dbReference type="EMBL" id="MK318972">
    <property type="protein sequence ID" value="QCL09927.1"/>
    <property type="molecule type" value="Genomic_DNA"/>
</dbReference>
<dbReference type="CDD" id="cd01026">
    <property type="entry name" value="TOPRIM_OLD"/>
    <property type="match status" value="1"/>
</dbReference>
<evidence type="ECO:0000313" key="4">
    <source>
        <dbReference type="EMBL" id="QCL09927.1"/>
    </source>
</evidence>
<gene>
    <name evidence="4" type="ORF">pC5.8b_437</name>
</gene>
<organism evidence="4">
    <name type="scientific">Rhizobium rhizogenes</name>
    <name type="common">Agrobacterium rhizogenes</name>
    <dbReference type="NCBI Taxonomy" id="359"/>
    <lineage>
        <taxon>Bacteria</taxon>
        <taxon>Pseudomonadati</taxon>
        <taxon>Pseudomonadota</taxon>
        <taxon>Alphaproteobacteria</taxon>
        <taxon>Hyphomicrobiales</taxon>
        <taxon>Rhizobiaceae</taxon>
        <taxon>Rhizobium/Agrobacterium group</taxon>
        <taxon>Rhizobium</taxon>
    </lineage>
</organism>
<dbReference type="InterPro" id="IPR041685">
    <property type="entry name" value="AAA_GajA/Old/RecF-like"/>
</dbReference>
<feature type="domain" description="Endonuclease GajA/Old nuclease/RecF-like AAA" evidence="2">
    <location>
        <begin position="1"/>
        <end position="421"/>
    </location>
</feature>
<protein>
    <submittedName>
        <fullName evidence="4">AAA domain protein</fullName>
    </submittedName>
</protein>
<evidence type="ECO:0000256" key="1">
    <source>
        <dbReference type="SAM" id="MobiDB-lite"/>
    </source>
</evidence>
<dbReference type="PANTHER" id="PTHR43581:SF2">
    <property type="entry name" value="EXCINUCLEASE ATPASE SUBUNIT"/>
    <property type="match status" value="1"/>
</dbReference>
<dbReference type="PANTHER" id="PTHR43581">
    <property type="entry name" value="ATP/GTP PHOSPHATASE"/>
    <property type="match status" value="1"/>
</dbReference>
<dbReference type="Pfam" id="PF20469">
    <property type="entry name" value="OLD-like_TOPRIM"/>
    <property type="match status" value="1"/>
</dbReference>
<proteinExistence type="predicted"/>
<dbReference type="SUPFAM" id="SSF52540">
    <property type="entry name" value="P-loop containing nucleoside triphosphate hydrolases"/>
    <property type="match status" value="1"/>
</dbReference>
<dbReference type="InterPro" id="IPR034139">
    <property type="entry name" value="TOPRIM_OLD"/>
</dbReference>